<dbReference type="InterPro" id="IPR002549">
    <property type="entry name" value="AI-2E-like"/>
</dbReference>
<evidence type="ECO:0000256" key="3">
    <source>
        <dbReference type="ARBA" id="ARBA00022692"/>
    </source>
</evidence>
<feature type="transmembrane region" description="Helical" evidence="6">
    <location>
        <begin position="260"/>
        <end position="279"/>
    </location>
</feature>
<sequence length="370" mass="42014">MNKLFSLLKNKDEEEFIVKEVPIKWFYRLGIFLLALLCILLLFKIKFVWLPFLEMFFKAMLPFFIAAFITYLLHPIVEKTHEKGVPRPLAILLIYLIFFGGIGYGIYKGFPLFVIQLKELNEQLPELTEMYKGWVHEIHDRTSTLPNGVHEKIEQSIVDLEQTVNTWLLRVMEGVKSIVNSFLILIIIPFIVFYLLKDFGLVRKAVAYIVPKKWHEEGKHFLHDVNLSLGSYLRGQFFVCLIIGAIATTAFWFFNVPYALLLGIIIGITNIIPYFGPIIGAVPAAILSMTVSVKLVLIVVVIIFVLQFLEGNILSPLIVGKSLHIHPLFIILALLLGGEFGGVFGLIIAVPILAIVKISILHVRGHTLKH</sequence>
<feature type="transmembrane region" description="Helical" evidence="6">
    <location>
        <begin position="25"/>
        <end position="43"/>
    </location>
</feature>
<proteinExistence type="inferred from homology"/>
<evidence type="ECO:0000256" key="6">
    <source>
        <dbReference type="SAM" id="Phobius"/>
    </source>
</evidence>
<feature type="transmembrane region" description="Helical" evidence="6">
    <location>
        <begin position="329"/>
        <end position="356"/>
    </location>
</feature>
<dbReference type="AlphaFoldDB" id="A0A0V8JJY5"/>
<dbReference type="EMBL" id="LNQP01000047">
    <property type="protein sequence ID" value="KSU87311.1"/>
    <property type="molecule type" value="Genomic_DNA"/>
</dbReference>
<keyword evidence="8" id="KW-1185">Reference proteome</keyword>
<evidence type="ECO:0000256" key="4">
    <source>
        <dbReference type="ARBA" id="ARBA00022989"/>
    </source>
</evidence>
<protein>
    <recommendedName>
        <fullName evidence="9">AI-2E family transporter</fullName>
    </recommendedName>
</protein>
<comment type="similarity">
    <text evidence="2">Belongs to the autoinducer-2 exporter (AI-2E) (TC 2.A.86) family.</text>
</comment>
<feature type="transmembrane region" description="Helical" evidence="6">
    <location>
        <begin position="291"/>
        <end position="309"/>
    </location>
</feature>
<reference evidence="7 8" key="1">
    <citation type="submission" date="2015-11" db="EMBL/GenBank/DDBJ databases">
        <title>Bacillus caseinolyticus sp nov.</title>
        <authorList>
            <person name="Dastager S.G."/>
            <person name="Mawlankar R."/>
        </authorList>
    </citation>
    <scope>NUCLEOTIDE SEQUENCE [LARGE SCALE GENOMIC DNA]</scope>
    <source>
        <strain evidence="7 8">SGD-V-76</strain>
    </source>
</reference>
<keyword evidence="3 6" id="KW-0812">Transmembrane</keyword>
<dbReference type="PANTHER" id="PTHR21716:SF15">
    <property type="entry name" value="TRANSPORT PROTEIN YRRI-RELATED"/>
    <property type="match status" value="1"/>
</dbReference>
<keyword evidence="5 6" id="KW-0472">Membrane</keyword>
<evidence type="ECO:0000256" key="2">
    <source>
        <dbReference type="ARBA" id="ARBA00009773"/>
    </source>
</evidence>
<comment type="subcellular location">
    <subcellularLocation>
        <location evidence="1">Membrane</location>
        <topology evidence="1">Multi-pass membrane protein</topology>
    </subcellularLocation>
</comment>
<feature type="transmembrane region" description="Helical" evidence="6">
    <location>
        <begin position="55"/>
        <end position="77"/>
    </location>
</feature>
<evidence type="ECO:0000256" key="5">
    <source>
        <dbReference type="ARBA" id="ARBA00023136"/>
    </source>
</evidence>
<dbReference type="Pfam" id="PF01594">
    <property type="entry name" value="AI-2E_transport"/>
    <property type="match status" value="1"/>
</dbReference>
<evidence type="ECO:0000313" key="8">
    <source>
        <dbReference type="Proteomes" id="UP000053681"/>
    </source>
</evidence>
<evidence type="ECO:0008006" key="9">
    <source>
        <dbReference type="Google" id="ProtNLM"/>
    </source>
</evidence>
<name>A0A0V8JJY5_9BACI</name>
<organism evidence="7 8">
    <name type="scientific">Priestia veravalensis</name>
    <dbReference type="NCBI Taxonomy" id="1414648"/>
    <lineage>
        <taxon>Bacteria</taxon>
        <taxon>Bacillati</taxon>
        <taxon>Bacillota</taxon>
        <taxon>Bacilli</taxon>
        <taxon>Bacillales</taxon>
        <taxon>Bacillaceae</taxon>
        <taxon>Priestia</taxon>
    </lineage>
</organism>
<dbReference type="GO" id="GO:0016020">
    <property type="term" value="C:membrane"/>
    <property type="evidence" value="ECO:0007669"/>
    <property type="project" value="UniProtKB-SubCell"/>
</dbReference>
<feature type="transmembrane region" description="Helical" evidence="6">
    <location>
        <begin position="89"/>
        <end position="107"/>
    </location>
</feature>
<feature type="transmembrane region" description="Helical" evidence="6">
    <location>
        <begin position="237"/>
        <end position="254"/>
    </location>
</feature>
<evidence type="ECO:0000256" key="1">
    <source>
        <dbReference type="ARBA" id="ARBA00004141"/>
    </source>
</evidence>
<dbReference type="GO" id="GO:0055085">
    <property type="term" value="P:transmembrane transport"/>
    <property type="evidence" value="ECO:0007669"/>
    <property type="project" value="TreeGrafter"/>
</dbReference>
<keyword evidence="4 6" id="KW-1133">Transmembrane helix</keyword>
<evidence type="ECO:0000313" key="7">
    <source>
        <dbReference type="EMBL" id="KSU87311.1"/>
    </source>
</evidence>
<dbReference type="PANTHER" id="PTHR21716">
    <property type="entry name" value="TRANSMEMBRANE PROTEIN"/>
    <property type="match status" value="1"/>
</dbReference>
<comment type="caution">
    <text evidence="7">The sequence shown here is derived from an EMBL/GenBank/DDBJ whole genome shotgun (WGS) entry which is preliminary data.</text>
</comment>
<accession>A0A0V8JJY5</accession>
<dbReference type="Proteomes" id="UP000053681">
    <property type="component" value="Unassembled WGS sequence"/>
</dbReference>
<gene>
    <name evidence="7" type="ORF">AS180_13775</name>
</gene>
<feature type="transmembrane region" description="Helical" evidence="6">
    <location>
        <begin position="177"/>
        <end position="196"/>
    </location>
</feature>